<dbReference type="GeneID" id="66101818"/>
<organism evidence="1 2">
    <name type="scientific">Guyanagaster necrorhizus</name>
    <dbReference type="NCBI Taxonomy" id="856835"/>
    <lineage>
        <taxon>Eukaryota</taxon>
        <taxon>Fungi</taxon>
        <taxon>Dikarya</taxon>
        <taxon>Basidiomycota</taxon>
        <taxon>Agaricomycotina</taxon>
        <taxon>Agaricomycetes</taxon>
        <taxon>Agaricomycetidae</taxon>
        <taxon>Agaricales</taxon>
        <taxon>Marasmiineae</taxon>
        <taxon>Physalacriaceae</taxon>
        <taxon>Guyanagaster</taxon>
    </lineage>
</organism>
<dbReference type="RefSeq" id="XP_043035357.1">
    <property type="nucleotide sequence ID" value="XM_043179524.1"/>
</dbReference>
<comment type="caution">
    <text evidence="1">The sequence shown here is derived from an EMBL/GenBank/DDBJ whole genome shotgun (WGS) entry which is preliminary data.</text>
</comment>
<evidence type="ECO:0000313" key="1">
    <source>
        <dbReference type="EMBL" id="KAG7441857.1"/>
    </source>
</evidence>
<accession>A0A9P7VJN5</accession>
<dbReference type="AlphaFoldDB" id="A0A9P7VJN5"/>
<proteinExistence type="predicted"/>
<dbReference type="Proteomes" id="UP000812287">
    <property type="component" value="Unassembled WGS sequence"/>
</dbReference>
<gene>
    <name evidence="1" type="ORF">BT62DRAFT_1079800</name>
</gene>
<name>A0A9P7VJN5_9AGAR</name>
<reference evidence="1" key="1">
    <citation type="submission" date="2020-11" db="EMBL/GenBank/DDBJ databases">
        <title>Adaptations for nitrogen fixation in a non-lichenized fungal sporocarp promotes dispersal by wood-feeding termites.</title>
        <authorList>
            <consortium name="DOE Joint Genome Institute"/>
            <person name="Koch R.A."/>
            <person name="Yoon G."/>
            <person name="Arayal U."/>
            <person name="Lail K."/>
            <person name="Amirebrahimi M."/>
            <person name="Labutti K."/>
            <person name="Lipzen A."/>
            <person name="Riley R."/>
            <person name="Barry K."/>
            <person name="Henrissat B."/>
            <person name="Grigoriev I.V."/>
            <person name="Herr J.R."/>
            <person name="Aime M.C."/>
        </authorList>
    </citation>
    <scope>NUCLEOTIDE SEQUENCE</scope>
    <source>
        <strain evidence="1">MCA 3950</strain>
    </source>
</reference>
<evidence type="ECO:0000313" key="2">
    <source>
        <dbReference type="Proteomes" id="UP000812287"/>
    </source>
</evidence>
<sequence>MRPITREFGIELTEETLLCSHNPSTTTLKVPFVRLPCTVPYIFARRGPSANGFEAEPIHYQSNPFFLVPTTVLWIVTRGEADERIQSAPRKKVEFQSLNFITYSHPSVHVAVYGNAKTYLFEKDSYTLENQIVRCLAQDHGRRANGRRAIDSPQRSLSPRRPFRPIATFTFLLVASIATMWGPQRGTTASL</sequence>
<keyword evidence="2" id="KW-1185">Reference proteome</keyword>
<protein>
    <submittedName>
        <fullName evidence="1">Uncharacterized protein</fullName>
    </submittedName>
</protein>
<dbReference type="EMBL" id="MU250556">
    <property type="protein sequence ID" value="KAG7441857.1"/>
    <property type="molecule type" value="Genomic_DNA"/>
</dbReference>